<dbReference type="PANTHER" id="PTHR11669:SF8">
    <property type="entry name" value="DNA POLYMERASE III SUBUNIT DELTA"/>
    <property type="match status" value="1"/>
</dbReference>
<evidence type="ECO:0000313" key="2">
    <source>
        <dbReference type="Proteomes" id="UP001549055"/>
    </source>
</evidence>
<proteinExistence type="predicted"/>
<keyword evidence="1" id="KW-0808">Transferase</keyword>
<dbReference type="EC" id="2.7.7.7" evidence="1"/>
<dbReference type="NCBIfam" id="TIGR00678">
    <property type="entry name" value="holB"/>
    <property type="match status" value="1"/>
</dbReference>
<organism evidence="1 2">
    <name type="scientific">Streptococcus gallinaceus</name>
    <dbReference type="NCBI Taxonomy" id="165758"/>
    <lineage>
        <taxon>Bacteria</taxon>
        <taxon>Bacillati</taxon>
        <taxon>Bacillota</taxon>
        <taxon>Bacilli</taxon>
        <taxon>Lactobacillales</taxon>
        <taxon>Streptococcaceae</taxon>
        <taxon>Streptococcus</taxon>
    </lineage>
</organism>
<keyword evidence="2" id="KW-1185">Reference proteome</keyword>
<accession>A0ABV2JIB0</accession>
<gene>
    <name evidence="1" type="ORF">ABID27_000253</name>
</gene>
<dbReference type="PANTHER" id="PTHR11669">
    <property type="entry name" value="REPLICATION FACTOR C / DNA POLYMERASE III GAMMA-TAU SUBUNIT"/>
    <property type="match status" value="1"/>
</dbReference>
<dbReference type="InterPro" id="IPR027417">
    <property type="entry name" value="P-loop_NTPase"/>
</dbReference>
<dbReference type="Gene3D" id="3.40.50.300">
    <property type="entry name" value="P-loop containing nucleotide triphosphate hydrolases"/>
    <property type="match status" value="1"/>
</dbReference>
<sequence length="299" mass="33882">MKQEILKQLQPQLFERFSRILEANRLGHAYLFSGNFASFDMAKFLTQAVFCQESDSVLPCGHCRNCRLVEQEEFPDMTIVAPQGNVIKTDTVRDLVKDFSQSGFEGNRQVFIIRDAEKMHPNAANSLLKAIEEPQSDIHIFLITNQEEAVLPTIKSRTQLVSFPKNIAYMTQVLEEKGLLKNQARLLAQLATGLEEAEQLAQQKSILDSLQVSKKFVETLLVQPQKAYLMVGNLVQLASEKADQGRLFELLGLYLSEKLTEKRGQAALVGLLDARKMWMSNVSFQNALEFWVLTLSKKK</sequence>
<dbReference type="InterPro" id="IPR050238">
    <property type="entry name" value="DNA_Rep/Repair_Clamp_Loader"/>
</dbReference>
<dbReference type="RefSeq" id="WP_354279678.1">
    <property type="nucleotide sequence ID" value="NZ_JBEPMK010000001.1"/>
</dbReference>
<protein>
    <submittedName>
        <fullName evidence="1">DNA polymerase-3 subunit delta</fullName>
        <ecNumber evidence="1">2.7.7.7</ecNumber>
    </submittedName>
</protein>
<dbReference type="NCBIfam" id="NF005581">
    <property type="entry name" value="PRK07276.1"/>
    <property type="match status" value="1"/>
</dbReference>
<evidence type="ECO:0000313" key="1">
    <source>
        <dbReference type="EMBL" id="MET3643636.1"/>
    </source>
</evidence>
<dbReference type="GO" id="GO:0003887">
    <property type="term" value="F:DNA-directed DNA polymerase activity"/>
    <property type="evidence" value="ECO:0007669"/>
    <property type="project" value="UniProtKB-EC"/>
</dbReference>
<comment type="caution">
    <text evidence="1">The sequence shown here is derived from an EMBL/GenBank/DDBJ whole genome shotgun (WGS) entry which is preliminary data.</text>
</comment>
<dbReference type="Proteomes" id="UP001549055">
    <property type="component" value="Unassembled WGS sequence"/>
</dbReference>
<name>A0ABV2JIB0_9STRE</name>
<dbReference type="SUPFAM" id="SSF52540">
    <property type="entry name" value="P-loop containing nucleoside triphosphate hydrolases"/>
    <property type="match status" value="1"/>
</dbReference>
<dbReference type="Pfam" id="PF13177">
    <property type="entry name" value="DNA_pol3_delta2"/>
    <property type="match status" value="1"/>
</dbReference>
<keyword evidence="1" id="KW-0548">Nucleotidyltransferase</keyword>
<dbReference type="InterPro" id="IPR004622">
    <property type="entry name" value="DNA_pol_HolB"/>
</dbReference>
<reference evidence="1 2" key="1">
    <citation type="submission" date="2024-06" db="EMBL/GenBank/DDBJ databases">
        <title>Genomic Encyclopedia of Type Strains, Phase IV (KMG-IV): sequencing the most valuable type-strain genomes for metagenomic binning, comparative biology and taxonomic classification.</title>
        <authorList>
            <person name="Goeker M."/>
        </authorList>
    </citation>
    <scope>NUCLEOTIDE SEQUENCE [LARGE SCALE GENOMIC DNA]</scope>
    <source>
        <strain evidence="1 2">DSM 15349</strain>
    </source>
</reference>
<dbReference type="EMBL" id="JBEPMK010000001">
    <property type="protein sequence ID" value="MET3643636.1"/>
    <property type="molecule type" value="Genomic_DNA"/>
</dbReference>